<dbReference type="AlphaFoldDB" id="A0A6J5GWM3"/>
<dbReference type="Proteomes" id="UP000494119">
    <property type="component" value="Unassembled WGS sequence"/>
</dbReference>
<reference evidence="1 2" key="1">
    <citation type="submission" date="2020-04" db="EMBL/GenBank/DDBJ databases">
        <authorList>
            <person name="De Canck E."/>
        </authorList>
    </citation>
    <scope>NUCLEOTIDE SEQUENCE [LARGE SCALE GENOMIC DNA]</scope>
    <source>
        <strain evidence="1 2">LMG 28688</strain>
    </source>
</reference>
<evidence type="ECO:0000313" key="2">
    <source>
        <dbReference type="Proteomes" id="UP000494119"/>
    </source>
</evidence>
<accession>A0A6J5GWM3</accession>
<sequence>MTDARVQTYHEIDDMTVSGGRAQAEYDFSGSAA</sequence>
<proteinExistence type="predicted"/>
<protein>
    <submittedName>
        <fullName evidence="1">Uncharacterized protein</fullName>
    </submittedName>
</protein>
<name>A0A6J5GWM3_9BURK</name>
<dbReference type="EMBL" id="CADIKL010000052">
    <property type="protein sequence ID" value="CAB3807160.1"/>
    <property type="molecule type" value="Genomic_DNA"/>
</dbReference>
<keyword evidence="2" id="KW-1185">Reference proteome</keyword>
<evidence type="ECO:0000313" key="1">
    <source>
        <dbReference type="EMBL" id="CAB3807160.1"/>
    </source>
</evidence>
<gene>
    <name evidence="1" type="ORF">LMG28688_06495</name>
</gene>
<organism evidence="1 2">
    <name type="scientific">Paraburkholderia caffeinitolerans</name>
    <dbReference type="NCBI Taxonomy" id="1723730"/>
    <lineage>
        <taxon>Bacteria</taxon>
        <taxon>Pseudomonadati</taxon>
        <taxon>Pseudomonadota</taxon>
        <taxon>Betaproteobacteria</taxon>
        <taxon>Burkholderiales</taxon>
        <taxon>Burkholderiaceae</taxon>
        <taxon>Paraburkholderia</taxon>
    </lineage>
</organism>